<evidence type="ECO:0000256" key="10">
    <source>
        <dbReference type="PIRSR" id="PIRSR000412-50"/>
    </source>
</evidence>
<dbReference type="EC" id="2.1.2.1" evidence="9"/>
<comment type="caution">
    <text evidence="12">The sequence shown here is derived from an EMBL/GenBank/DDBJ whole genome shotgun (WGS) entry which is preliminary data.</text>
</comment>
<evidence type="ECO:0000256" key="8">
    <source>
        <dbReference type="ARBA" id="ARBA00022898"/>
    </source>
</evidence>
<dbReference type="PANTHER" id="PTHR11680">
    <property type="entry name" value="SERINE HYDROXYMETHYLTRANSFERASE"/>
    <property type="match status" value="1"/>
</dbReference>
<feature type="binding site" evidence="9">
    <location>
        <begin position="116"/>
        <end position="118"/>
    </location>
    <ligand>
        <name>(6S)-5,6,7,8-tetrahydrofolate</name>
        <dbReference type="ChEBI" id="CHEBI:57453"/>
    </ligand>
</feature>
<dbReference type="Proteomes" id="UP000176850">
    <property type="component" value="Unassembled WGS sequence"/>
</dbReference>
<sequence length="435" mass="48354">MKDIQITNLIKKEERRQRDTLMMIPSENYASKDVLKALGTVLSNKYSEGYSGARYYQGNKFIDQIETLAIERAKKLFGVPHVNVQPYSGSPANSAIYFALLKPGDKIMGLMLRPGGHLTHGHPDVTFSGKYFTPVQYDVDINGIIDMESVAKLAKKEKPQIIVVGTTAYPRVFDWKKWRIIADSVGAYLLADISHIAGLIAGGVHPSPVPYADIVMTTTHKTLRGPRGAMILVTDVGLKKDPEMGKKIDRGVFPGLQGGPHDHQTASIAITLYEALSPNFKKYAAQIVANAHVLSKELMSKGLTLTTGGTDNHLMVIDLRPLGLYGNIVAEALEMAGIVTNRNSVPHDENPPFYPSGIRLGTPAVTSRGMKEGEMKRIAGWIVEVIDEVKEYRFKKDKEERKVMLKNFRTEIKRNKRIKEIEKEVKILCSKFPTP</sequence>
<evidence type="ECO:0000256" key="7">
    <source>
        <dbReference type="ARBA" id="ARBA00022679"/>
    </source>
</evidence>
<dbReference type="UniPathway" id="UPA00288">
    <property type="reaction ID" value="UER01023"/>
</dbReference>
<evidence type="ECO:0000256" key="4">
    <source>
        <dbReference type="ARBA" id="ARBA00011738"/>
    </source>
</evidence>
<keyword evidence="8 9" id="KW-0663">Pyridoxal phosphate</keyword>
<name>A0A1F7GFE8_9BACT</name>
<evidence type="ECO:0000313" key="13">
    <source>
        <dbReference type="Proteomes" id="UP000176850"/>
    </source>
</evidence>
<dbReference type="InterPro" id="IPR039429">
    <property type="entry name" value="SHMT-like_dom"/>
</dbReference>
<dbReference type="InterPro" id="IPR015424">
    <property type="entry name" value="PyrdxlP-dep_Trfase"/>
</dbReference>
<comment type="similarity">
    <text evidence="3 9">Belongs to the SHMT family.</text>
</comment>
<gene>
    <name evidence="9 12" type="primary">glyA</name>
    <name evidence="12" type="ORF">A2799_02850</name>
</gene>
<dbReference type="UniPathway" id="UPA00193"/>
<keyword evidence="9" id="KW-0028">Amino-acid biosynthesis</keyword>
<evidence type="ECO:0000256" key="5">
    <source>
        <dbReference type="ARBA" id="ARBA00022490"/>
    </source>
</evidence>
<reference evidence="12 13" key="1">
    <citation type="journal article" date="2016" name="Nat. Commun.">
        <title>Thousands of microbial genomes shed light on interconnected biogeochemical processes in an aquifer system.</title>
        <authorList>
            <person name="Anantharaman K."/>
            <person name="Brown C.T."/>
            <person name="Hug L.A."/>
            <person name="Sharon I."/>
            <person name="Castelle C.J."/>
            <person name="Probst A.J."/>
            <person name="Thomas B.C."/>
            <person name="Singh A."/>
            <person name="Wilkins M.J."/>
            <person name="Karaoz U."/>
            <person name="Brodie E.L."/>
            <person name="Williams K.H."/>
            <person name="Hubbard S.S."/>
            <person name="Banfield J.F."/>
        </authorList>
    </citation>
    <scope>NUCLEOTIDE SEQUENCE [LARGE SCALE GENOMIC DNA]</scope>
</reference>
<dbReference type="PANTHER" id="PTHR11680:SF35">
    <property type="entry name" value="SERINE HYDROXYMETHYLTRANSFERASE 1"/>
    <property type="match status" value="1"/>
</dbReference>
<comment type="pathway">
    <text evidence="9">One-carbon metabolism; tetrahydrofolate interconversion.</text>
</comment>
<evidence type="ECO:0000256" key="2">
    <source>
        <dbReference type="ARBA" id="ARBA00004496"/>
    </source>
</evidence>
<dbReference type="PROSITE" id="PS00096">
    <property type="entry name" value="SHMT"/>
    <property type="match status" value="1"/>
</dbReference>
<dbReference type="Pfam" id="PF00464">
    <property type="entry name" value="SHMT"/>
    <property type="match status" value="1"/>
</dbReference>
<evidence type="ECO:0000313" key="12">
    <source>
        <dbReference type="EMBL" id="OGK17644.1"/>
    </source>
</evidence>
<dbReference type="GO" id="GO:0004372">
    <property type="term" value="F:glycine hydroxymethyltransferase activity"/>
    <property type="evidence" value="ECO:0007669"/>
    <property type="project" value="UniProtKB-UniRule"/>
</dbReference>
<dbReference type="GO" id="GO:0005829">
    <property type="term" value="C:cytosol"/>
    <property type="evidence" value="ECO:0007669"/>
    <property type="project" value="TreeGrafter"/>
</dbReference>
<dbReference type="Gene3D" id="3.90.1150.10">
    <property type="entry name" value="Aspartate Aminotransferase, domain 1"/>
    <property type="match status" value="1"/>
</dbReference>
<comment type="catalytic activity">
    <reaction evidence="9">
        <text>(6R)-5,10-methylene-5,6,7,8-tetrahydrofolate + glycine + H2O = (6S)-5,6,7,8-tetrahydrofolate + L-serine</text>
        <dbReference type="Rhea" id="RHEA:15481"/>
        <dbReference type="ChEBI" id="CHEBI:15377"/>
        <dbReference type="ChEBI" id="CHEBI:15636"/>
        <dbReference type="ChEBI" id="CHEBI:33384"/>
        <dbReference type="ChEBI" id="CHEBI:57305"/>
        <dbReference type="ChEBI" id="CHEBI:57453"/>
        <dbReference type="EC" id="2.1.2.1"/>
    </reaction>
</comment>
<evidence type="ECO:0000256" key="1">
    <source>
        <dbReference type="ARBA" id="ARBA00001933"/>
    </source>
</evidence>
<protein>
    <recommendedName>
        <fullName evidence="9">Serine hydroxymethyltransferase</fullName>
        <shortName evidence="9">SHMT</shortName>
        <shortName evidence="9">Serine methylase</shortName>
        <ecNumber evidence="9">2.1.2.1</ecNumber>
    </recommendedName>
</protein>
<dbReference type="GO" id="GO:0008168">
    <property type="term" value="F:methyltransferase activity"/>
    <property type="evidence" value="ECO:0007669"/>
    <property type="project" value="UniProtKB-KW"/>
</dbReference>
<evidence type="ECO:0000256" key="3">
    <source>
        <dbReference type="ARBA" id="ARBA00006376"/>
    </source>
</evidence>
<evidence type="ECO:0000256" key="6">
    <source>
        <dbReference type="ARBA" id="ARBA00022563"/>
    </source>
</evidence>
<keyword evidence="7 9" id="KW-0808">Transferase</keyword>
<keyword evidence="5 9" id="KW-0963">Cytoplasm</keyword>
<dbReference type="InterPro" id="IPR001085">
    <property type="entry name" value="Ser_HO-MeTrfase"/>
</dbReference>
<comment type="subunit">
    <text evidence="4 9">Homodimer.</text>
</comment>
<accession>A0A1F7GFE8</accession>
<evidence type="ECO:0000259" key="11">
    <source>
        <dbReference type="Pfam" id="PF00464"/>
    </source>
</evidence>
<dbReference type="GO" id="GO:0030170">
    <property type="term" value="F:pyridoxal phosphate binding"/>
    <property type="evidence" value="ECO:0007669"/>
    <property type="project" value="UniProtKB-UniRule"/>
</dbReference>
<keyword evidence="12" id="KW-0489">Methyltransferase</keyword>
<feature type="binding site" evidence="9">
    <location>
        <position position="112"/>
    </location>
    <ligand>
        <name>(6S)-5,6,7,8-tetrahydrofolate</name>
        <dbReference type="ChEBI" id="CHEBI:57453"/>
    </ligand>
</feature>
<feature type="domain" description="Serine hydroxymethyltransferase-like" evidence="11">
    <location>
        <begin position="2"/>
        <end position="382"/>
    </location>
</feature>
<dbReference type="InterPro" id="IPR015421">
    <property type="entry name" value="PyrdxlP-dep_Trfase_major"/>
</dbReference>
<dbReference type="NCBIfam" id="NF000586">
    <property type="entry name" value="PRK00011.1"/>
    <property type="match status" value="1"/>
</dbReference>
<comment type="caution">
    <text evidence="9">Lacks conserved residue(s) required for the propagation of feature annotation.</text>
</comment>
<comment type="cofactor">
    <cofactor evidence="1 9 10">
        <name>pyridoxal 5'-phosphate</name>
        <dbReference type="ChEBI" id="CHEBI:597326"/>
    </cofactor>
</comment>
<dbReference type="EMBL" id="MFZH01000040">
    <property type="protein sequence ID" value="OGK17644.1"/>
    <property type="molecule type" value="Genomic_DNA"/>
</dbReference>
<proteinExistence type="inferred from homology"/>
<dbReference type="SUPFAM" id="SSF53383">
    <property type="entry name" value="PLP-dependent transferases"/>
    <property type="match status" value="1"/>
</dbReference>
<dbReference type="InterPro" id="IPR049943">
    <property type="entry name" value="Ser_HO-MeTrfase-like"/>
</dbReference>
<dbReference type="AlphaFoldDB" id="A0A1F7GFE8"/>
<comment type="function">
    <text evidence="9">Catalyzes the reversible interconversion of serine and glycine with tetrahydrofolate (THF) serving as the one-carbon carrier. This reaction serves as the major source of one-carbon groups required for the biosynthesis of purines, thymidylate, methionine, and other important biomolecules. Also exhibits THF-independent aldolase activity toward beta-hydroxyamino acids, producing glycine and aldehydes, via a retro-aldol mechanism.</text>
</comment>
<dbReference type="FunFam" id="3.40.640.10:FF:000001">
    <property type="entry name" value="Serine hydroxymethyltransferase"/>
    <property type="match status" value="1"/>
</dbReference>
<dbReference type="Gene3D" id="3.40.640.10">
    <property type="entry name" value="Type I PLP-dependent aspartate aminotransferase-like (Major domain)"/>
    <property type="match status" value="1"/>
</dbReference>
<comment type="subcellular location">
    <subcellularLocation>
        <location evidence="2 9">Cytoplasm</location>
    </subcellularLocation>
</comment>
<dbReference type="CDD" id="cd00378">
    <property type="entry name" value="SHMT"/>
    <property type="match status" value="1"/>
</dbReference>
<dbReference type="InterPro" id="IPR015422">
    <property type="entry name" value="PyrdxlP-dep_Trfase_small"/>
</dbReference>
<dbReference type="InterPro" id="IPR019798">
    <property type="entry name" value="Ser_HO-MeTrfase_PLP_BS"/>
</dbReference>
<evidence type="ECO:0000256" key="9">
    <source>
        <dbReference type="HAMAP-Rule" id="MF_00051"/>
    </source>
</evidence>
<keyword evidence="6 9" id="KW-0554">One-carbon metabolism</keyword>
<feature type="site" description="Plays an important role in substrate specificity" evidence="9">
    <location>
        <position position="220"/>
    </location>
</feature>
<dbReference type="PIRSF" id="PIRSF000412">
    <property type="entry name" value="SHMT"/>
    <property type="match status" value="1"/>
</dbReference>
<dbReference type="GO" id="GO:0019264">
    <property type="term" value="P:glycine biosynthetic process from serine"/>
    <property type="evidence" value="ECO:0007669"/>
    <property type="project" value="UniProtKB-UniRule"/>
</dbReference>
<dbReference type="GO" id="GO:0035999">
    <property type="term" value="P:tetrahydrofolate interconversion"/>
    <property type="evidence" value="ECO:0007669"/>
    <property type="project" value="UniProtKB-UniRule"/>
</dbReference>
<feature type="modified residue" description="N6-(pyridoxal phosphate)lysine" evidence="9 10">
    <location>
        <position position="221"/>
    </location>
</feature>
<comment type="pathway">
    <text evidence="9">Amino-acid biosynthesis; glycine biosynthesis; glycine from L-serine: step 1/1.</text>
</comment>
<dbReference type="HAMAP" id="MF_00051">
    <property type="entry name" value="SHMT"/>
    <property type="match status" value="1"/>
</dbReference>
<organism evidence="12 13">
    <name type="scientific">Candidatus Roizmanbacteria bacterium RIFCSPHIGHO2_01_FULL_39_24</name>
    <dbReference type="NCBI Taxonomy" id="1802032"/>
    <lineage>
        <taxon>Bacteria</taxon>
        <taxon>Candidatus Roizmaniibacteriota</taxon>
    </lineage>
</organism>
<dbReference type="GO" id="GO:0032259">
    <property type="term" value="P:methylation"/>
    <property type="evidence" value="ECO:0007669"/>
    <property type="project" value="UniProtKB-KW"/>
</dbReference>